<dbReference type="Proteomes" id="UP001225644">
    <property type="component" value="Unassembled WGS sequence"/>
</dbReference>
<evidence type="ECO:0000313" key="2">
    <source>
        <dbReference type="Proteomes" id="UP001225644"/>
    </source>
</evidence>
<keyword evidence="2" id="KW-1185">Reference proteome</keyword>
<protein>
    <submittedName>
        <fullName evidence="1">Uncharacterized protein</fullName>
    </submittedName>
</protein>
<dbReference type="EMBL" id="JAUSUX010000015">
    <property type="protein sequence ID" value="MDQ0286905.1"/>
    <property type="molecule type" value="Genomic_DNA"/>
</dbReference>
<proteinExistence type="predicted"/>
<comment type="caution">
    <text evidence="1">The sequence shown here is derived from an EMBL/GenBank/DDBJ whole genome shotgun (WGS) entry which is preliminary data.</text>
</comment>
<sequence>MESDRFATSVAASVEPAAKSGSTVLQALTDMLVIVEMELRKLRHEPTELFTRAVQPVLWLLIFGQAFSKVRDLTQAG</sequence>
<accession>A0ABU0B2G8</accession>
<evidence type="ECO:0000313" key="1">
    <source>
        <dbReference type="EMBL" id="MDQ0286905.1"/>
    </source>
</evidence>
<dbReference type="RefSeq" id="WP_307402639.1">
    <property type="nucleotide sequence ID" value="NZ_JAUSUX010000015.1"/>
</dbReference>
<organism evidence="1 2">
    <name type="scientific">Desulfofundulus luciae</name>
    <dbReference type="NCBI Taxonomy" id="74702"/>
    <lineage>
        <taxon>Bacteria</taxon>
        <taxon>Bacillati</taxon>
        <taxon>Bacillota</taxon>
        <taxon>Clostridia</taxon>
        <taxon>Eubacteriales</taxon>
        <taxon>Peptococcaceae</taxon>
        <taxon>Desulfofundulus</taxon>
    </lineage>
</organism>
<name>A0ABU0B2G8_9FIRM</name>
<reference evidence="1 2" key="1">
    <citation type="submission" date="2023-07" db="EMBL/GenBank/DDBJ databases">
        <title>Genomic Encyclopedia of Type Strains, Phase IV (KMG-IV): sequencing the most valuable type-strain genomes for metagenomic binning, comparative biology and taxonomic classification.</title>
        <authorList>
            <person name="Goeker M."/>
        </authorList>
    </citation>
    <scope>NUCLEOTIDE SEQUENCE [LARGE SCALE GENOMIC DNA]</scope>
    <source>
        <strain evidence="1 2">DSM 12396</strain>
    </source>
</reference>
<gene>
    <name evidence="1" type="ORF">J2Z49_002022</name>
</gene>